<evidence type="ECO:0000313" key="1">
    <source>
        <dbReference type="EMBL" id="GCE63876.1"/>
    </source>
</evidence>
<proteinExistence type="predicted"/>
<gene>
    <name evidence="1" type="ORF">MHSWG343_08830</name>
</gene>
<comment type="caution">
    <text evidence="1">The sequence shown here is derived from an EMBL/GenBank/DDBJ whole genome shotgun (WGS) entry which is preliminary data.</text>
</comment>
<protein>
    <submittedName>
        <fullName evidence="1">Uncharacterized protein</fullName>
    </submittedName>
</protein>
<sequence>MRIFDYFFNRYGIPLLVVGSTGTGIKLYFGKVGYLTSGNSEVFISLEGIDEAQNLPIVDLNADQKLPAITPVVEPKKTTFADKIDSTKFKVFSDQTTEDVIRNVMFQRLYPNKDEEFFIVILNYLKEEFVLVLRLKFLIQKTININLKQ</sequence>
<dbReference type="Proteomes" id="UP000324831">
    <property type="component" value="Unassembled WGS sequence"/>
</dbReference>
<accession>A0A478FU47</accession>
<dbReference type="AlphaFoldDB" id="A0A478FU47"/>
<evidence type="ECO:0000313" key="2">
    <source>
        <dbReference type="Proteomes" id="UP000324831"/>
    </source>
</evidence>
<name>A0A478FU47_9MOLU</name>
<dbReference type="EMBL" id="BIMN01000005">
    <property type="protein sequence ID" value="GCE63876.1"/>
    <property type="molecule type" value="Genomic_DNA"/>
</dbReference>
<organism evidence="1 2">
    <name type="scientific">Candidatus Mycoplasma haematohominis</name>
    <dbReference type="NCBI Taxonomy" id="1494318"/>
    <lineage>
        <taxon>Bacteria</taxon>
        <taxon>Bacillati</taxon>
        <taxon>Mycoplasmatota</taxon>
        <taxon>Mollicutes</taxon>
        <taxon>Mycoplasmataceae</taxon>
        <taxon>Mycoplasma</taxon>
    </lineage>
</organism>
<dbReference type="RefSeq" id="WP_216083182.1">
    <property type="nucleotide sequence ID" value="NZ_CACTIB010000019.1"/>
</dbReference>
<reference evidence="1 2" key="1">
    <citation type="submission" date="2019-01" db="EMBL/GenBank/DDBJ databases">
        <title>Draft genome sequences of Candidatus Mycoplasma haemohominis SWG34-3 identified from a patient with pyrexia, anemia and liver dysfunction.</title>
        <authorList>
            <person name="Sekizuka T."/>
            <person name="Hattori N."/>
            <person name="Katano H."/>
            <person name="Takuma T."/>
            <person name="Ito T."/>
            <person name="Arai N."/>
            <person name="Yanai R."/>
            <person name="Ishii S."/>
            <person name="Miura Y."/>
            <person name="Tokunaga T."/>
            <person name="Watanabe H."/>
            <person name="Nomura N."/>
            <person name="Eguchi J."/>
            <person name="Arai T."/>
            <person name="Hasegawa H."/>
            <person name="Nakamaki T."/>
            <person name="Wakita T."/>
            <person name="Niki Y."/>
            <person name="Kuroda M."/>
        </authorList>
    </citation>
    <scope>NUCLEOTIDE SEQUENCE [LARGE SCALE GENOMIC DNA]</scope>
    <source>
        <strain evidence="1">SWG34-3</strain>
    </source>
</reference>